<feature type="transmembrane region" description="Helical" evidence="1">
    <location>
        <begin position="21"/>
        <end position="42"/>
    </location>
</feature>
<dbReference type="Proteomes" id="UP000503264">
    <property type="component" value="Chromosome"/>
</dbReference>
<keyword evidence="1" id="KW-1133">Transmembrane helix</keyword>
<feature type="transmembrane region" description="Helical" evidence="1">
    <location>
        <begin position="48"/>
        <end position="66"/>
    </location>
</feature>
<feature type="transmembrane region" description="Helical" evidence="1">
    <location>
        <begin position="73"/>
        <end position="91"/>
    </location>
</feature>
<evidence type="ECO:0000313" key="3">
    <source>
        <dbReference type="Proteomes" id="UP000503264"/>
    </source>
</evidence>
<dbReference type="EMBL" id="CP012542">
    <property type="protein sequence ID" value="QCD43939.1"/>
    <property type="molecule type" value="Genomic_DNA"/>
</dbReference>
<dbReference type="RefSeq" id="WP_169763572.1">
    <property type="nucleotide sequence ID" value="NZ_CP012542.1"/>
</dbReference>
<gene>
    <name evidence="2" type="ORF">CMUC_0119</name>
</gene>
<keyword evidence="1" id="KW-0812">Transmembrane</keyword>
<evidence type="ECO:0000256" key="1">
    <source>
        <dbReference type="SAM" id="Phobius"/>
    </source>
</evidence>
<proteinExistence type="predicted"/>
<organism evidence="2 3">
    <name type="scientific">Campylobacter mucosalis CCUG 21559</name>
    <dbReference type="NCBI Taxonomy" id="1032067"/>
    <lineage>
        <taxon>Bacteria</taxon>
        <taxon>Pseudomonadati</taxon>
        <taxon>Campylobacterota</taxon>
        <taxon>Epsilonproteobacteria</taxon>
        <taxon>Campylobacterales</taxon>
        <taxon>Campylobacteraceae</taxon>
        <taxon>Campylobacter</taxon>
    </lineage>
</organism>
<name>A0A6G5QEC3_9BACT</name>
<dbReference type="AlphaFoldDB" id="A0A6G5QEC3"/>
<protein>
    <submittedName>
        <fullName evidence="2">Putative membrane protein</fullName>
    </submittedName>
</protein>
<evidence type="ECO:0000313" key="2">
    <source>
        <dbReference type="EMBL" id="QCD43939.1"/>
    </source>
</evidence>
<keyword evidence="1" id="KW-0472">Membrane</keyword>
<reference evidence="2 3" key="1">
    <citation type="submission" date="2016-07" db="EMBL/GenBank/DDBJ databases">
        <title>Comparative genomics of the Campylobacter concisus group.</title>
        <authorList>
            <person name="Miller W.G."/>
            <person name="Yee E."/>
            <person name="Chapman M.H."/>
            <person name="Huynh S."/>
            <person name="Bono J.L."/>
            <person name="On S.L.W."/>
            <person name="StLeger J."/>
            <person name="Foster G."/>
            <person name="Parker C.T."/>
        </authorList>
    </citation>
    <scope>NUCLEOTIDE SEQUENCE [LARGE SCALE GENOMIC DNA]</scope>
    <source>
        <strain evidence="2 3">CCUG 21559</strain>
    </source>
</reference>
<keyword evidence="3" id="KW-1185">Reference proteome</keyword>
<feature type="transmembrane region" description="Helical" evidence="1">
    <location>
        <begin position="103"/>
        <end position="122"/>
    </location>
</feature>
<sequence>MDYNKEDKGFVCAIYNLMKKRAFFMILSLIALGLVLILHLEFDNLCCLNIALISPMLTISAALLLICIKPRNFILRLGGFLIALCATFISLHKLNAIEANTFYAVLVFGFLLLVLLLSWFVYNARSSEINEL</sequence>
<accession>A0A6G5QEC3</accession>